<dbReference type="RefSeq" id="WP_197647504.1">
    <property type="nucleotide sequence ID" value="NZ_JAEACP010000030.1"/>
</dbReference>
<proteinExistence type="predicted"/>
<keyword evidence="3" id="KW-1185">Reference proteome</keyword>
<reference evidence="3" key="1">
    <citation type="journal article" date="2019" name="Int. J. Syst. Evol. Microbiol.">
        <title>The Global Catalogue of Microorganisms (GCM) 10K type strain sequencing project: providing services to taxonomists for standard genome sequencing and annotation.</title>
        <authorList>
            <consortium name="The Broad Institute Genomics Platform"/>
            <consortium name="The Broad Institute Genome Sequencing Center for Infectious Disease"/>
            <person name="Wu L."/>
            <person name="Ma J."/>
        </authorList>
    </citation>
    <scope>NUCLEOTIDE SEQUENCE [LARGE SCALE GENOMIC DNA]</scope>
    <source>
        <strain evidence="3">KCTC 62102</strain>
    </source>
</reference>
<dbReference type="EMBL" id="JBHRSM010000049">
    <property type="protein sequence ID" value="MFC3088115.1"/>
    <property type="molecule type" value="Genomic_DNA"/>
</dbReference>
<dbReference type="InterPro" id="IPR003615">
    <property type="entry name" value="HNH_nuc"/>
</dbReference>
<gene>
    <name evidence="2" type="ORF">ACFOD6_18920</name>
</gene>
<dbReference type="Proteomes" id="UP001595445">
    <property type="component" value="Unassembled WGS sequence"/>
</dbReference>
<sequence length="117" mass="13155">MGALKHIRRKKMIAQGGRCYYCGLPMWDDATETASPRKAKEMAGPRILRCTAEHLHARSDGGGNSADNIVAACWYCNNLRHRRKRPLSPEAHRHRVQQRMAAGKWLAAQIGRGVLHT</sequence>
<accession>A0ABV7DZ83</accession>
<dbReference type="CDD" id="cd00085">
    <property type="entry name" value="HNHc"/>
    <property type="match status" value="1"/>
</dbReference>
<dbReference type="InterPro" id="IPR002711">
    <property type="entry name" value="HNH"/>
</dbReference>
<name>A0ABV7DZ83_9RHOB</name>
<dbReference type="Pfam" id="PF01844">
    <property type="entry name" value="HNH"/>
    <property type="match status" value="1"/>
</dbReference>
<evidence type="ECO:0000313" key="2">
    <source>
        <dbReference type="EMBL" id="MFC3088115.1"/>
    </source>
</evidence>
<keyword evidence="2" id="KW-0540">Nuclease</keyword>
<comment type="caution">
    <text evidence="2">The sequence shown here is derived from an EMBL/GenBank/DDBJ whole genome shotgun (WGS) entry which is preliminary data.</text>
</comment>
<keyword evidence="2" id="KW-0255">Endonuclease</keyword>
<keyword evidence="2" id="KW-0378">Hydrolase</keyword>
<evidence type="ECO:0000259" key="1">
    <source>
        <dbReference type="Pfam" id="PF01844"/>
    </source>
</evidence>
<dbReference type="GO" id="GO:0004519">
    <property type="term" value="F:endonuclease activity"/>
    <property type="evidence" value="ECO:0007669"/>
    <property type="project" value="UniProtKB-KW"/>
</dbReference>
<feature type="domain" description="HNH" evidence="1">
    <location>
        <begin position="49"/>
        <end position="83"/>
    </location>
</feature>
<organism evidence="2 3">
    <name type="scientific">Tabrizicola soli</name>
    <dbReference type="NCBI Taxonomy" id="2185115"/>
    <lineage>
        <taxon>Bacteria</taxon>
        <taxon>Pseudomonadati</taxon>
        <taxon>Pseudomonadota</taxon>
        <taxon>Alphaproteobacteria</taxon>
        <taxon>Rhodobacterales</taxon>
        <taxon>Paracoccaceae</taxon>
        <taxon>Tabrizicola</taxon>
    </lineage>
</organism>
<dbReference type="Gene3D" id="1.10.30.50">
    <property type="match status" value="1"/>
</dbReference>
<evidence type="ECO:0000313" key="3">
    <source>
        <dbReference type="Proteomes" id="UP001595445"/>
    </source>
</evidence>
<protein>
    <submittedName>
        <fullName evidence="2">HNH endonuclease</fullName>
    </submittedName>
</protein>